<reference evidence="10" key="1">
    <citation type="journal article" date="2019" name="Int. J. Syst. Evol. Microbiol.">
        <title>The Global Catalogue of Microorganisms (GCM) 10K type strain sequencing project: providing services to taxonomists for standard genome sequencing and annotation.</title>
        <authorList>
            <consortium name="The Broad Institute Genomics Platform"/>
            <consortium name="The Broad Institute Genome Sequencing Center for Infectious Disease"/>
            <person name="Wu L."/>
            <person name="Ma J."/>
        </authorList>
    </citation>
    <scope>NUCLEOTIDE SEQUENCE [LARGE SCALE GENOMIC DNA]</scope>
    <source>
        <strain evidence="10">JCM 14370</strain>
    </source>
</reference>
<evidence type="ECO:0000256" key="7">
    <source>
        <dbReference type="ARBA" id="ARBA00022909"/>
    </source>
</evidence>
<dbReference type="NCBIfam" id="TIGR01498">
    <property type="entry name" value="folK"/>
    <property type="match status" value="1"/>
</dbReference>
<evidence type="ECO:0000256" key="3">
    <source>
        <dbReference type="ARBA" id="ARBA00022679"/>
    </source>
</evidence>
<evidence type="ECO:0000256" key="6">
    <source>
        <dbReference type="ARBA" id="ARBA00022840"/>
    </source>
</evidence>
<keyword evidence="3" id="KW-0808">Transferase</keyword>
<evidence type="ECO:0000259" key="8">
    <source>
        <dbReference type="PROSITE" id="PS00794"/>
    </source>
</evidence>
<evidence type="ECO:0000256" key="2">
    <source>
        <dbReference type="ARBA" id="ARBA00013253"/>
    </source>
</evidence>
<dbReference type="SUPFAM" id="SSF55083">
    <property type="entry name" value="6-hydroxymethyl-7,8-dihydropterin pyrophosphokinase, HPPK"/>
    <property type="match status" value="1"/>
</dbReference>
<feature type="domain" description="7,8-dihydro-6-hydroxymethylpterin-pyrophosphokinase" evidence="8">
    <location>
        <begin position="87"/>
        <end position="98"/>
    </location>
</feature>
<name>A0ABQ2D093_9DEIO</name>
<accession>A0ABQ2D093</accession>
<dbReference type="RefSeq" id="WP_189002211.1">
    <property type="nucleotide sequence ID" value="NZ_BMOD01000004.1"/>
</dbReference>
<dbReference type="Proteomes" id="UP000632222">
    <property type="component" value="Unassembled WGS sequence"/>
</dbReference>
<dbReference type="PANTHER" id="PTHR43071:SF1">
    <property type="entry name" value="2-AMINO-4-HYDROXY-6-HYDROXYMETHYLDIHYDROPTERIDINE PYROPHOSPHOKINASE"/>
    <property type="match status" value="1"/>
</dbReference>
<keyword evidence="6" id="KW-0067">ATP-binding</keyword>
<dbReference type="InterPro" id="IPR035907">
    <property type="entry name" value="Hppk_sf"/>
</dbReference>
<keyword evidence="10" id="KW-1185">Reference proteome</keyword>
<sequence>MSLALIALGGNLGDVVSNFQFALDWLDELGTVQGKSSLYRTVPVGVTDAQEDYLNAVVSLETTLSAEELLEELLSIEHARGRERFIKNGARTLDLDLLAYGDLVLQTEQLTLPHPRMWERAFVLKPLHDILPDWVHPVHKQAVWEAVAGLELEGIELEAEVW</sequence>
<evidence type="ECO:0000256" key="5">
    <source>
        <dbReference type="ARBA" id="ARBA00022777"/>
    </source>
</evidence>
<comment type="caution">
    <text evidence="9">The sequence shown here is derived from an EMBL/GenBank/DDBJ whole genome shotgun (WGS) entry which is preliminary data.</text>
</comment>
<evidence type="ECO:0000256" key="4">
    <source>
        <dbReference type="ARBA" id="ARBA00022741"/>
    </source>
</evidence>
<evidence type="ECO:0000313" key="10">
    <source>
        <dbReference type="Proteomes" id="UP000632222"/>
    </source>
</evidence>
<evidence type="ECO:0000313" key="9">
    <source>
        <dbReference type="EMBL" id="GGJ31147.1"/>
    </source>
</evidence>
<keyword evidence="7" id="KW-0289">Folate biosynthesis</keyword>
<proteinExistence type="predicted"/>
<gene>
    <name evidence="9" type="ORF">GCM10008938_16600</name>
</gene>
<evidence type="ECO:0000256" key="1">
    <source>
        <dbReference type="ARBA" id="ARBA00005051"/>
    </source>
</evidence>
<dbReference type="Pfam" id="PF01288">
    <property type="entry name" value="HPPK"/>
    <property type="match status" value="1"/>
</dbReference>
<dbReference type="CDD" id="cd00483">
    <property type="entry name" value="HPPK"/>
    <property type="match status" value="1"/>
</dbReference>
<dbReference type="EMBL" id="BMOD01000004">
    <property type="protein sequence ID" value="GGJ31147.1"/>
    <property type="molecule type" value="Genomic_DNA"/>
</dbReference>
<dbReference type="PROSITE" id="PS00794">
    <property type="entry name" value="HPPK"/>
    <property type="match status" value="1"/>
</dbReference>
<organism evidence="9 10">
    <name type="scientific">Deinococcus roseus</name>
    <dbReference type="NCBI Taxonomy" id="392414"/>
    <lineage>
        <taxon>Bacteria</taxon>
        <taxon>Thermotogati</taxon>
        <taxon>Deinococcota</taxon>
        <taxon>Deinococci</taxon>
        <taxon>Deinococcales</taxon>
        <taxon>Deinococcaceae</taxon>
        <taxon>Deinococcus</taxon>
    </lineage>
</organism>
<protein>
    <recommendedName>
        <fullName evidence="2">2-amino-4-hydroxy-6-hydroxymethyldihydropteridine diphosphokinase</fullName>
        <ecNumber evidence="2">2.7.6.3</ecNumber>
    </recommendedName>
</protein>
<dbReference type="PANTHER" id="PTHR43071">
    <property type="entry name" value="2-AMINO-4-HYDROXY-6-HYDROXYMETHYLDIHYDROPTERIDINE PYROPHOSPHOKINASE"/>
    <property type="match status" value="1"/>
</dbReference>
<comment type="pathway">
    <text evidence="1">Cofactor biosynthesis; tetrahydrofolate biosynthesis; 2-amino-4-hydroxy-6-hydroxymethyl-7,8-dihydropteridine diphosphate from 7,8-dihydroneopterin triphosphate: step 4/4.</text>
</comment>
<dbReference type="Gene3D" id="3.30.70.560">
    <property type="entry name" value="7,8-Dihydro-6-hydroxymethylpterin-pyrophosphokinase HPPK"/>
    <property type="match status" value="1"/>
</dbReference>
<keyword evidence="5" id="KW-0418">Kinase</keyword>
<dbReference type="InterPro" id="IPR000550">
    <property type="entry name" value="Hppk"/>
</dbReference>
<keyword evidence="4" id="KW-0547">Nucleotide-binding</keyword>
<dbReference type="EC" id="2.7.6.3" evidence="2"/>